<organism evidence="1 2">
    <name type="scientific">Paenibacillus radicis</name>
    <name type="common">ex Gao et al. 2016</name>
    <dbReference type="NCBI Taxonomy" id="1737354"/>
    <lineage>
        <taxon>Bacteria</taxon>
        <taxon>Bacillati</taxon>
        <taxon>Bacillota</taxon>
        <taxon>Bacilli</taxon>
        <taxon>Bacillales</taxon>
        <taxon>Paenibacillaceae</taxon>
        <taxon>Paenibacillus</taxon>
    </lineage>
</organism>
<reference evidence="1 2" key="1">
    <citation type="journal article" date="2014" name="Int. J. Syst. Evol. Microbiol.">
        <title>Complete genome sequence of Corynebacterium casei LMG S-19264T (=DSM 44701T), isolated from a smear-ripened cheese.</title>
        <authorList>
            <consortium name="US DOE Joint Genome Institute (JGI-PGF)"/>
            <person name="Walter F."/>
            <person name="Albersmeier A."/>
            <person name="Kalinowski J."/>
            <person name="Ruckert C."/>
        </authorList>
    </citation>
    <scope>NUCLEOTIDE SEQUENCE [LARGE SCALE GENOMIC DNA]</scope>
    <source>
        <strain evidence="1 2">CGMCC 1.15286</strain>
    </source>
</reference>
<evidence type="ECO:0000313" key="2">
    <source>
        <dbReference type="Proteomes" id="UP000600247"/>
    </source>
</evidence>
<dbReference type="InterPro" id="IPR016024">
    <property type="entry name" value="ARM-type_fold"/>
</dbReference>
<dbReference type="Gene3D" id="1.25.10.10">
    <property type="entry name" value="Leucine-rich Repeat Variant"/>
    <property type="match status" value="1"/>
</dbReference>
<name>A0A917M8R4_9BACL</name>
<evidence type="ECO:0008006" key="3">
    <source>
        <dbReference type="Google" id="ProtNLM"/>
    </source>
</evidence>
<protein>
    <recommendedName>
        <fullName evidence="3">HEAT repeat domain-containing protein</fullName>
    </recommendedName>
</protein>
<dbReference type="AlphaFoldDB" id="A0A917M8R4"/>
<sequence length="159" mass="18147">MDIQRLDHLITEGKIKEAMRIIQYVSKTKDASYLNILIKHLRLTENKILRNDIALTLADIGNYAAVEPIIEVLNHPKTKGSRGTLLYALESLDYISHIETITSFIGVDSLEASMQSLLLLENVIDRLSDNEKERCRKMIELNLKNNNNEMIEEAIALLK</sequence>
<dbReference type="RefSeq" id="WP_188892490.1">
    <property type="nucleotide sequence ID" value="NZ_BMHY01000016.1"/>
</dbReference>
<dbReference type="InterPro" id="IPR011989">
    <property type="entry name" value="ARM-like"/>
</dbReference>
<comment type="caution">
    <text evidence="1">The sequence shown here is derived from an EMBL/GenBank/DDBJ whole genome shotgun (WGS) entry which is preliminary data.</text>
</comment>
<evidence type="ECO:0000313" key="1">
    <source>
        <dbReference type="EMBL" id="GGG86398.1"/>
    </source>
</evidence>
<dbReference type="Proteomes" id="UP000600247">
    <property type="component" value="Unassembled WGS sequence"/>
</dbReference>
<accession>A0A917M8R4</accession>
<keyword evidence="2" id="KW-1185">Reference proteome</keyword>
<dbReference type="SUPFAM" id="SSF48371">
    <property type="entry name" value="ARM repeat"/>
    <property type="match status" value="1"/>
</dbReference>
<dbReference type="EMBL" id="BMHY01000016">
    <property type="protein sequence ID" value="GGG86398.1"/>
    <property type="molecule type" value="Genomic_DNA"/>
</dbReference>
<proteinExistence type="predicted"/>
<gene>
    <name evidence="1" type="ORF">GCM10010918_50740</name>
</gene>